<dbReference type="InterPro" id="IPR032675">
    <property type="entry name" value="LRR_dom_sf"/>
</dbReference>
<dbReference type="EMBL" id="CAXDID020000120">
    <property type="protein sequence ID" value="CAL6031535.1"/>
    <property type="molecule type" value="Genomic_DNA"/>
</dbReference>
<keyword evidence="2" id="KW-0677">Repeat</keyword>
<keyword evidence="3" id="KW-0175">Coiled coil</keyword>
<keyword evidence="6" id="KW-1185">Reference proteome</keyword>
<evidence type="ECO:0000313" key="5">
    <source>
        <dbReference type="EMBL" id="CAL6031535.1"/>
    </source>
</evidence>
<reference evidence="4" key="1">
    <citation type="submission" date="2023-06" db="EMBL/GenBank/DDBJ databases">
        <authorList>
            <person name="Kurt Z."/>
        </authorList>
    </citation>
    <scope>NUCLEOTIDE SEQUENCE</scope>
</reference>
<evidence type="ECO:0000313" key="6">
    <source>
        <dbReference type="Proteomes" id="UP001642409"/>
    </source>
</evidence>
<gene>
    <name evidence="5" type="ORF">HINF_LOCUS34049</name>
    <name evidence="4" type="ORF">HINF_LOCUS50477</name>
</gene>
<evidence type="ECO:0000256" key="1">
    <source>
        <dbReference type="ARBA" id="ARBA00022614"/>
    </source>
</evidence>
<dbReference type="InterPro" id="IPR001611">
    <property type="entry name" value="Leu-rich_rpt"/>
</dbReference>
<dbReference type="AlphaFoldDB" id="A0AA86US68"/>
<name>A0AA86US68_9EUKA</name>
<dbReference type="EMBL" id="CATOUU010000960">
    <property type="protein sequence ID" value="CAI9962832.1"/>
    <property type="molecule type" value="Genomic_DNA"/>
</dbReference>
<dbReference type="SUPFAM" id="SSF52058">
    <property type="entry name" value="L domain-like"/>
    <property type="match status" value="1"/>
</dbReference>
<feature type="coiled-coil region" evidence="3">
    <location>
        <begin position="364"/>
        <end position="391"/>
    </location>
</feature>
<dbReference type="InterPro" id="IPR050836">
    <property type="entry name" value="SDS22/Internalin_LRR"/>
</dbReference>
<evidence type="ECO:0000256" key="3">
    <source>
        <dbReference type="SAM" id="Coils"/>
    </source>
</evidence>
<dbReference type="Proteomes" id="UP001642409">
    <property type="component" value="Unassembled WGS sequence"/>
</dbReference>
<dbReference type="PANTHER" id="PTHR46652">
    <property type="entry name" value="LEUCINE-RICH REPEAT AND IQ DOMAIN-CONTAINING PROTEIN 1-RELATED"/>
    <property type="match status" value="1"/>
</dbReference>
<proteinExistence type="predicted"/>
<evidence type="ECO:0000313" key="4">
    <source>
        <dbReference type="EMBL" id="CAI9962832.1"/>
    </source>
</evidence>
<keyword evidence="1" id="KW-0433">Leucine-rich repeat</keyword>
<dbReference type="PANTHER" id="PTHR46652:SF3">
    <property type="entry name" value="LEUCINE-RICH REPEAT-CONTAINING PROTEIN 9"/>
    <property type="match status" value="1"/>
</dbReference>
<accession>A0AA86US68</accession>
<dbReference type="Gene3D" id="3.80.10.10">
    <property type="entry name" value="Ribonuclease Inhibitor"/>
    <property type="match status" value="1"/>
</dbReference>
<sequence length="414" mass="47815">MTELNQIVQNQEYDDQIAREYEEIIKDGSLEIGDWFTGYQEVPTNLKFIEKLNIQTLRLYINSNMSVKLQSRTIKELTLRLSENTEEQVLNLKVDDLELESLEVMNIDRNNLQNDQLYNLSKFKKLQTLNVSWNQVDLTHIHIVTSLTKLFMCCCDLMNINQITPLTNLEVLNVSSNKLKNINSICNLVNLKELNIRCNSQLDITPLHSLVSLIKLDLGFCGLSQLSALKPLINLQNLDLSNNFNINITVLQYLKNLTHLNLNNCNIVSICVLRPLVNLKELSIACDKIVYLDANLNQMKKLEKLRVNDNFVRDFTSIEKHRNYNNINEESRRCFNISDQKEPSKQILHYANKLRNIESPNIQLKEIQSKRKTLKTALDNCKQEVNAVLKNANHIQFTSSAAELFQQLSHAVSQ</sequence>
<reference evidence="5 6" key="2">
    <citation type="submission" date="2024-07" db="EMBL/GenBank/DDBJ databases">
        <authorList>
            <person name="Akdeniz Z."/>
        </authorList>
    </citation>
    <scope>NUCLEOTIDE SEQUENCE [LARGE SCALE GENOMIC DNA]</scope>
</reference>
<dbReference type="PROSITE" id="PS51450">
    <property type="entry name" value="LRR"/>
    <property type="match status" value="3"/>
</dbReference>
<comment type="caution">
    <text evidence="4">The sequence shown here is derived from an EMBL/GenBank/DDBJ whole genome shotgun (WGS) entry which is preliminary data.</text>
</comment>
<organism evidence="4">
    <name type="scientific">Hexamita inflata</name>
    <dbReference type="NCBI Taxonomy" id="28002"/>
    <lineage>
        <taxon>Eukaryota</taxon>
        <taxon>Metamonada</taxon>
        <taxon>Diplomonadida</taxon>
        <taxon>Hexamitidae</taxon>
        <taxon>Hexamitinae</taxon>
        <taxon>Hexamita</taxon>
    </lineage>
</organism>
<protein>
    <submittedName>
        <fullName evidence="4">Leucine-rich repeat domain-containing protein</fullName>
    </submittedName>
    <submittedName>
        <fullName evidence="5">Leucine-rich_repeat domain-containing protein</fullName>
    </submittedName>
</protein>
<evidence type="ECO:0000256" key="2">
    <source>
        <dbReference type="ARBA" id="ARBA00022737"/>
    </source>
</evidence>